<keyword evidence="2" id="KW-1185">Reference proteome</keyword>
<dbReference type="Proteomes" id="UP000249828">
    <property type="component" value="Unassembled WGS sequence"/>
</dbReference>
<dbReference type="Pfam" id="PF04883">
    <property type="entry name" value="HK97-gp10_like"/>
    <property type="match status" value="1"/>
</dbReference>
<dbReference type="InterPro" id="IPR010064">
    <property type="entry name" value="HK97-gp10_tail"/>
</dbReference>
<dbReference type="EMBL" id="PIEU01000057">
    <property type="protein sequence ID" value="PZL74102.1"/>
    <property type="molecule type" value="Genomic_DNA"/>
</dbReference>
<evidence type="ECO:0000313" key="1">
    <source>
        <dbReference type="EMBL" id="PZL74102.1"/>
    </source>
</evidence>
<comment type="caution">
    <text evidence="1">The sequence shown here is derived from an EMBL/GenBank/DDBJ whole genome shotgun (WGS) entry which is preliminary data.</text>
</comment>
<sequence>MPSNNNGFADMADHLGKISEVDPRKISLKSLEKAANFYTQQLIPKIPKSLLKKKHMADQVKVIVNDDRVKVMFNDTTFYWRFAENGTVNQRAQHFASGTYEQEKSTIEELMTQDILKLWRG</sequence>
<gene>
    <name evidence="1" type="ORF">CI088_07860</name>
</gene>
<protein>
    <recommendedName>
        <fullName evidence="3">HK97 gp10 family phage protein</fullName>
    </recommendedName>
</protein>
<evidence type="ECO:0008006" key="3">
    <source>
        <dbReference type="Google" id="ProtNLM"/>
    </source>
</evidence>
<organism evidence="1 2">
    <name type="scientific">Enterococcus plantarum</name>
    <dbReference type="NCBI Taxonomy" id="1077675"/>
    <lineage>
        <taxon>Bacteria</taxon>
        <taxon>Bacillati</taxon>
        <taxon>Bacillota</taxon>
        <taxon>Bacilli</taxon>
        <taxon>Lactobacillales</taxon>
        <taxon>Enterococcaceae</taxon>
        <taxon>Enterococcus</taxon>
    </lineage>
</organism>
<name>A0A2W4BL91_9ENTE</name>
<proteinExistence type="predicted"/>
<dbReference type="NCBIfam" id="TIGR01725">
    <property type="entry name" value="phge_HK97_gp10"/>
    <property type="match status" value="1"/>
</dbReference>
<dbReference type="AlphaFoldDB" id="A0A2W4BL91"/>
<evidence type="ECO:0000313" key="2">
    <source>
        <dbReference type="Proteomes" id="UP000249828"/>
    </source>
</evidence>
<reference evidence="1 2" key="1">
    <citation type="submission" date="2017-11" db="EMBL/GenBank/DDBJ databases">
        <title>Draft genome sequence of Enterococcus plantarum TRW2 strain isolated from lettuce.</title>
        <authorList>
            <person name="Kim E.B."/>
            <person name="Marco M.L."/>
            <person name="Williams T.R."/>
            <person name="You I.H."/>
        </authorList>
    </citation>
    <scope>NUCLEOTIDE SEQUENCE [LARGE SCALE GENOMIC DNA]</scope>
    <source>
        <strain evidence="1 2">TRW2</strain>
    </source>
</reference>
<dbReference type="RefSeq" id="WP_111247784.1">
    <property type="nucleotide sequence ID" value="NZ_PIEU01000057.1"/>
</dbReference>
<accession>A0A2W4BL91</accession>